<protein>
    <submittedName>
        <fullName evidence="1">Uncharacterized protein</fullName>
    </submittedName>
</protein>
<accession>A0A0N0Y1P3</accession>
<comment type="caution">
    <text evidence="1">The sequence shown here is derived from an EMBL/GenBank/DDBJ whole genome shotgun (WGS) entry which is preliminary data.</text>
</comment>
<gene>
    <name evidence="1" type="ORF">ADL29_00805</name>
</gene>
<dbReference type="AlphaFoldDB" id="A0A0N0Y1P3"/>
<evidence type="ECO:0000313" key="2">
    <source>
        <dbReference type="Proteomes" id="UP000037982"/>
    </source>
</evidence>
<dbReference type="EMBL" id="LGKG01000001">
    <property type="protein sequence ID" value="KPC66773.1"/>
    <property type="molecule type" value="Genomic_DNA"/>
</dbReference>
<keyword evidence="2" id="KW-1185">Reference proteome</keyword>
<sequence length="99" mass="10829">MSLQDDWTAVDRNLTELIRSVARLEEQVGTGLDMRRVRSDAHHLRESLDLLKESIAGAKAGPPGVGKDEMVPVPDAPYDAALWKDAEDEGLGAKDRHAP</sequence>
<dbReference type="Proteomes" id="UP000037982">
    <property type="component" value="Unassembled WGS sequence"/>
</dbReference>
<organism evidence="1 2">
    <name type="scientific">Streptomyces chattanoogensis</name>
    <dbReference type="NCBI Taxonomy" id="66876"/>
    <lineage>
        <taxon>Bacteria</taxon>
        <taxon>Bacillati</taxon>
        <taxon>Actinomycetota</taxon>
        <taxon>Actinomycetes</taxon>
        <taxon>Kitasatosporales</taxon>
        <taxon>Streptomycetaceae</taxon>
        <taxon>Streptomyces</taxon>
    </lineage>
</organism>
<evidence type="ECO:0000313" key="1">
    <source>
        <dbReference type="EMBL" id="KPC66773.1"/>
    </source>
</evidence>
<dbReference type="PATRIC" id="fig|66876.3.peg.175"/>
<dbReference type="RefSeq" id="WP_053921873.1">
    <property type="nucleotide sequence ID" value="NZ_LGKG01000001.1"/>
</dbReference>
<reference evidence="2" key="1">
    <citation type="submission" date="2015-07" db="EMBL/GenBank/DDBJ databases">
        <authorList>
            <person name="Ju K.-S."/>
            <person name="Doroghazi J.R."/>
            <person name="Metcalf W.W."/>
        </authorList>
    </citation>
    <scope>NUCLEOTIDE SEQUENCE [LARGE SCALE GENOMIC DNA]</scope>
    <source>
        <strain evidence="2">NRRL ISP-5002</strain>
    </source>
</reference>
<name>A0A0N0Y1P3_9ACTN</name>
<proteinExistence type="predicted"/>